<evidence type="ECO:0000256" key="4">
    <source>
        <dbReference type="ARBA" id="ARBA00023180"/>
    </source>
</evidence>
<accession>A0A1S6EK29</accession>
<protein>
    <submittedName>
        <fullName evidence="6">GT61_16</fullName>
    </submittedName>
</protein>
<proteinExistence type="evidence at transcript level"/>
<evidence type="ECO:0000313" key="6">
    <source>
        <dbReference type="EMBL" id="AQR57530.1"/>
    </source>
</evidence>
<keyword evidence="4" id="KW-0325">Glycoprotein</keyword>
<reference evidence="6" key="2">
    <citation type="submission" date="2017-02" db="EMBL/GenBank/DDBJ databases">
        <authorList>
            <person name="Peterson S.W."/>
        </authorList>
    </citation>
    <scope>NUCLEOTIDE SEQUENCE</scope>
    <source>
        <tissue evidence="6">Integument</tissue>
    </source>
</reference>
<dbReference type="InterPro" id="IPR049625">
    <property type="entry name" value="Glyco_transf_61_cat"/>
</dbReference>
<dbReference type="AlphaFoldDB" id="A0A1S6EK29"/>
<sequence length="360" mass="41842">MTHNETILNSTKSWLIRPYVRWYMHQVRHWTVKVVRYNEEEKEEEENLVPKCTQKHYSPAILFSGDGHSMNHYHCFSDVIFPLYMTSFSYKPDVHFLITDYRDILIRKTHEILHRLSRYPIVEIDNENEQVHCYHKMFVGLKFHGDLIVDQSSPEHAAGMSMQSFRRFLRDTYSLERSRALEPRLVKRTSPRLMIVSRKTSRILLNEGEISQMANEIGFDVVTSDAELTTNRSRFAQTVNSCDVMLGVHGAGLTNMLFLPDNAVVIQIVPYGPIDYLAGIEFRDPSWGMNISYLEYKVAVEESSLSKQYAPDDPIITDPNSYYAKGWDALFSVYLHNVNFTIDLGRFKGTLVEAMKLLQH</sequence>
<dbReference type="InterPro" id="IPR007657">
    <property type="entry name" value="Glycosyltransferase_61"/>
</dbReference>
<dbReference type="PANTHER" id="PTHR20961:SF149">
    <property type="entry name" value="PROTEIN O-LINKED-MANNOSE BETA-1,4-N-ACETYLGLUCOSAMINYLTRANSFERASE 2-LIKE"/>
    <property type="match status" value="1"/>
</dbReference>
<evidence type="ECO:0000259" key="5">
    <source>
        <dbReference type="Pfam" id="PF04577"/>
    </source>
</evidence>
<evidence type="ECO:0000256" key="2">
    <source>
        <dbReference type="ARBA" id="ARBA00022676"/>
    </source>
</evidence>
<reference evidence="6" key="1">
    <citation type="journal article" date="2016" name="J. Exp. Bot.">
        <title>Differences in glycosyltransferase family 61 accompany variation in seed coat mucilage composition in Plantago spp.</title>
        <authorList>
            <person name="Phan J.L."/>
            <person name="Tucker M.R."/>
            <person name="Khor S.F."/>
            <person name="Shirley N."/>
            <person name="Lahnstein J."/>
            <person name="Beahan C."/>
            <person name="Bacic A."/>
            <person name="Burton R.A."/>
        </authorList>
    </citation>
    <scope>NUCLEOTIDE SEQUENCE</scope>
    <source>
        <tissue evidence="6">Integument</tissue>
    </source>
</reference>
<evidence type="ECO:0000256" key="1">
    <source>
        <dbReference type="ARBA" id="ARBA00004323"/>
    </source>
</evidence>
<dbReference type="PANTHER" id="PTHR20961">
    <property type="entry name" value="GLYCOSYLTRANSFERASE"/>
    <property type="match status" value="1"/>
</dbReference>
<dbReference type="GO" id="GO:0000139">
    <property type="term" value="C:Golgi membrane"/>
    <property type="evidence" value="ECO:0007669"/>
    <property type="project" value="UniProtKB-SubCell"/>
</dbReference>
<comment type="subcellular location">
    <subcellularLocation>
        <location evidence="1">Golgi apparatus membrane</location>
        <topology evidence="1">Single-pass type II membrane protein</topology>
    </subcellularLocation>
</comment>
<evidence type="ECO:0000256" key="3">
    <source>
        <dbReference type="ARBA" id="ARBA00022679"/>
    </source>
</evidence>
<organism evidence="6">
    <name type="scientific">Plantago cunninghamii</name>
    <dbReference type="NCBI Taxonomy" id="589140"/>
    <lineage>
        <taxon>Eukaryota</taxon>
        <taxon>Viridiplantae</taxon>
        <taxon>Streptophyta</taxon>
        <taxon>Embryophyta</taxon>
        <taxon>Tracheophyta</taxon>
        <taxon>Spermatophyta</taxon>
        <taxon>Magnoliopsida</taxon>
        <taxon>eudicotyledons</taxon>
        <taxon>Gunneridae</taxon>
        <taxon>Pentapetalae</taxon>
        <taxon>asterids</taxon>
        <taxon>lamiids</taxon>
        <taxon>Lamiales</taxon>
        <taxon>Plantaginaceae</taxon>
        <taxon>Plantagineae</taxon>
        <taxon>Plantago</taxon>
    </lineage>
</organism>
<feature type="domain" description="Glycosyltransferase 61 catalytic" evidence="5">
    <location>
        <begin position="74"/>
        <end position="266"/>
    </location>
</feature>
<dbReference type="GO" id="GO:0016763">
    <property type="term" value="F:pentosyltransferase activity"/>
    <property type="evidence" value="ECO:0007669"/>
    <property type="project" value="UniProtKB-ARBA"/>
</dbReference>
<keyword evidence="3" id="KW-0808">Transferase</keyword>
<keyword evidence="2" id="KW-0328">Glycosyltransferase</keyword>
<dbReference type="EMBL" id="KY584527">
    <property type="protein sequence ID" value="AQR57530.1"/>
    <property type="molecule type" value="mRNA"/>
</dbReference>
<dbReference type="Pfam" id="PF04577">
    <property type="entry name" value="Glyco_transf_61"/>
    <property type="match status" value="1"/>
</dbReference>
<name>A0A1S6EK29_9LAMI</name>